<evidence type="ECO:0000313" key="2">
    <source>
        <dbReference type="Proteomes" id="UP000326532"/>
    </source>
</evidence>
<proteinExistence type="predicted"/>
<accession>A0A5N6DN51</accession>
<dbReference type="EMBL" id="ML734962">
    <property type="protein sequence ID" value="KAB8206559.1"/>
    <property type="molecule type" value="Genomic_DNA"/>
</dbReference>
<dbReference type="InterPro" id="IPR023213">
    <property type="entry name" value="CAT-like_dom_sf"/>
</dbReference>
<dbReference type="Proteomes" id="UP000326532">
    <property type="component" value="Unassembled WGS sequence"/>
</dbReference>
<evidence type="ECO:0008006" key="3">
    <source>
        <dbReference type="Google" id="ProtNLM"/>
    </source>
</evidence>
<protein>
    <recommendedName>
        <fullName evidence="3">Transferase family protein</fullName>
    </recommendedName>
</protein>
<gene>
    <name evidence="1" type="ORF">BDV34DRAFT_224301</name>
</gene>
<evidence type="ECO:0000313" key="1">
    <source>
        <dbReference type="EMBL" id="KAB8206559.1"/>
    </source>
</evidence>
<dbReference type="VEuPathDB" id="FungiDB:BDV34DRAFT_224301"/>
<sequence length="507" mass="56119">MAAATCSPHGGKIIRTFSRGHADDYIYPLHLLDGAKYQQCILTLFIKFNDILDTGKIKEALTRLLTIGDWKKLGGRFRTKVDEQGAPKGDDTISLKQSKTLEIHVPREFTAARPAVQFACEAYDTSIFEHPLGRQLPQTSNDAVVLSPPLNELRLCGHAPGFPMTMADLVDKDAPQLCFKVIGYADATVLAVTFSHCTWDISGLQGFMKSFELVLDGREDEVPPMLGAKTDILSELASQYGGCHLDPAMLNVPREIQEMGQPQVPNPALEERIIRVPLDIFQRLHHRLAVESPADNEDILSTYQPDELFLALIVQQIAKAQPIPRSLKLLNIFNARLLVPHLAKERGIYSQNLVLLAPHTLSNEDATGPVGLTALAQRECFAQYSEPQVITRSLYTILSAIEADLDITGLTDCNDTESLLVNNLVRLSSYIDIDLSSAVVRQGEISSTRRNGLGTADMCYLTLPGNSYGMMRVTTLGSYNGNAYWMFGELPARAWQLIYQTLDELAF</sequence>
<dbReference type="OMA" id="FSHCTWD"/>
<name>A0A5N6DN51_ASPPA</name>
<dbReference type="Gene3D" id="3.30.559.10">
    <property type="entry name" value="Chloramphenicol acetyltransferase-like domain"/>
    <property type="match status" value="1"/>
</dbReference>
<dbReference type="AlphaFoldDB" id="A0A5N6DN51"/>
<keyword evidence="2" id="KW-1185">Reference proteome</keyword>
<reference evidence="1 2" key="1">
    <citation type="submission" date="2019-04" db="EMBL/GenBank/DDBJ databases">
        <title>Fungal friends and foes A comparative genomics study of 23 Aspergillus species from section Flavi.</title>
        <authorList>
            <consortium name="DOE Joint Genome Institute"/>
            <person name="Kjaerbolling I."/>
            <person name="Vesth T.C."/>
            <person name="Frisvad J.C."/>
            <person name="Nybo J.L."/>
            <person name="Theobald S."/>
            <person name="Kildgaard S."/>
            <person name="Petersen T.I."/>
            <person name="Kuo A."/>
            <person name="Sato A."/>
            <person name="Lyhne E.K."/>
            <person name="Kogle M.E."/>
            <person name="Wiebenga A."/>
            <person name="Kun R.S."/>
            <person name="Lubbers R.J."/>
            <person name="Makela M.R."/>
            <person name="Barry K."/>
            <person name="Chovatia M."/>
            <person name="Clum A."/>
            <person name="Daum C."/>
            <person name="Haridas S."/>
            <person name="He G."/>
            <person name="LaButti K."/>
            <person name="Lipzen A."/>
            <person name="Mondo S."/>
            <person name="Pangilinan J."/>
            <person name="Riley R."/>
            <person name="Salamov A."/>
            <person name="Simmons B.A."/>
            <person name="Magnuson J.K."/>
            <person name="Henrissat B."/>
            <person name="Mortensen U.H."/>
            <person name="Larsen T.O."/>
            <person name="De vries R.P."/>
            <person name="Grigoriev I.V."/>
            <person name="Machida M."/>
            <person name="Baker S.E."/>
            <person name="Andersen M.R."/>
        </authorList>
    </citation>
    <scope>NUCLEOTIDE SEQUENCE [LARGE SCALE GENOMIC DNA]</scope>
    <source>
        <strain evidence="1 2">CBS 117618</strain>
    </source>
</reference>
<organism evidence="1 2">
    <name type="scientific">Aspergillus parasiticus</name>
    <dbReference type="NCBI Taxonomy" id="5067"/>
    <lineage>
        <taxon>Eukaryota</taxon>
        <taxon>Fungi</taxon>
        <taxon>Dikarya</taxon>
        <taxon>Ascomycota</taxon>
        <taxon>Pezizomycotina</taxon>
        <taxon>Eurotiomycetes</taxon>
        <taxon>Eurotiomycetidae</taxon>
        <taxon>Eurotiales</taxon>
        <taxon>Aspergillaceae</taxon>
        <taxon>Aspergillus</taxon>
        <taxon>Aspergillus subgen. Circumdati</taxon>
    </lineage>
</organism>